<dbReference type="GeneID" id="26795142"/>
<sequence>MNAQTSTGNTAEKTTAVTVEFGAYSQADYILETVISDIENRLSYTIEQSTSEQFCYNVLNKLQAAYSLSAVMPYPKHHSGYVRGYLIELAQRVYTELKTQWCITDPEWITRTAEFPLAQHVARDGETV</sequence>
<keyword evidence="2" id="KW-1185">Reference proteome</keyword>
<dbReference type="EMBL" id="KP790008">
    <property type="protein sequence ID" value="AKC02835.1"/>
    <property type="molecule type" value="Genomic_DNA"/>
</dbReference>
<evidence type="ECO:0000313" key="1">
    <source>
        <dbReference type="EMBL" id="AKC02835.1"/>
    </source>
</evidence>
<dbReference type="Proteomes" id="UP000033020">
    <property type="component" value="Segment"/>
</dbReference>
<protein>
    <submittedName>
        <fullName evidence="1">Uncharacterized protein</fullName>
    </submittedName>
</protein>
<evidence type="ECO:0000313" key="2">
    <source>
        <dbReference type="Proteomes" id="UP000033020"/>
    </source>
</evidence>
<name>A0A0E3T7V9_9CAUD</name>
<accession>A0A0E3T7V9</accession>
<dbReference type="KEGG" id="vg:26795142"/>
<dbReference type="RefSeq" id="YP_009224003.1">
    <property type="nucleotide sequence ID" value="NC_029074.1"/>
</dbReference>
<gene>
    <name evidence="1" type="ORF">GordTnk2_95</name>
</gene>
<organism evidence="1 2">
    <name type="scientific">Gordonia phage GordTnk2</name>
    <dbReference type="NCBI Taxonomy" id="1622192"/>
    <lineage>
        <taxon>Viruses</taxon>
        <taxon>Duplodnaviria</taxon>
        <taxon>Heunggongvirae</taxon>
        <taxon>Uroviricota</taxon>
        <taxon>Caudoviricetes</taxon>
        <taxon>Gordtnkvirus</taxon>
        <taxon>Gordtnkvirus gordtnk2</taxon>
    </lineage>
</organism>
<proteinExistence type="predicted"/>
<reference evidence="1 2" key="1">
    <citation type="journal article" date="2015" name="Sci. Rep.">
        <title>Bacteriophages of wastewater foaming-associated filamentous Gordonia reduce host levels in raw activated sludge.</title>
        <authorList>
            <person name="Liu M."/>
            <person name="Gill J.J."/>
            <person name="Young R."/>
            <person name="Summer E.J."/>
        </authorList>
    </citation>
    <scope>NUCLEOTIDE SEQUENCE [LARGE SCALE GENOMIC DNA]</scope>
</reference>